<dbReference type="InterPro" id="IPR005467">
    <property type="entry name" value="His_kinase_dom"/>
</dbReference>
<dbReference type="PANTHER" id="PTHR43065:SF10">
    <property type="entry name" value="PEROXIDE STRESS-ACTIVATED HISTIDINE KINASE MAK3"/>
    <property type="match status" value="1"/>
</dbReference>
<gene>
    <name evidence="16" type="ORF">ACFSNB_07360</name>
</gene>
<dbReference type="PROSITE" id="PS50109">
    <property type="entry name" value="HIS_KIN"/>
    <property type="match status" value="1"/>
</dbReference>
<evidence type="ECO:0000256" key="12">
    <source>
        <dbReference type="ARBA" id="ARBA00023012"/>
    </source>
</evidence>
<evidence type="ECO:0000256" key="4">
    <source>
        <dbReference type="ARBA" id="ARBA00022475"/>
    </source>
</evidence>
<feature type="domain" description="Histidine kinase" evidence="15">
    <location>
        <begin position="178"/>
        <end position="402"/>
    </location>
</feature>
<organism evidence="16 17">
    <name type="scientific">Phaeospirillum tilakii</name>
    <dbReference type="NCBI Taxonomy" id="741673"/>
    <lineage>
        <taxon>Bacteria</taxon>
        <taxon>Pseudomonadati</taxon>
        <taxon>Pseudomonadota</taxon>
        <taxon>Alphaproteobacteria</taxon>
        <taxon>Rhodospirillales</taxon>
        <taxon>Rhodospirillaceae</taxon>
        <taxon>Phaeospirillum</taxon>
    </lineage>
</organism>
<keyword evidence="4" id="KW-1003">Cell membrane</keyword>
<evidence type="ECO:0000256" key="7">
    <source>
        <dbReference type="ARBA" id="ARBA00022692"/>
    </source>
</evidence>
<dbReference type="Pfam" id="PF02518">
    <property type="entry name" value="HATPase_c"/>
    <property type="match status" value="1"/>
</dbReference>
<feature type="transmembrane region" description="Helical" evidence="14">
    <location>
        <begin position="104"/>
        <end position="122"/>
    </location>
</feature>
<name>A0ABW5C9Y2_9PROT</name>
<dbReference type="SMART" id="SM00387">
    <property type="entry name" value="HATPase_c"/>
    <property type="match status" value="1"/>
</dbReference>
<keyword evidence="9 16" id="KW-0418">Kinase</keyword>
<evidence type="ECO:0000256" key="9">
    <source>
        <dbReference type="ARBA" id="ARBA00022777"/>
    </source>
</evidence>
<dbReference type="SUPFAM" id="SSF55874">
    <property type="entry name" value="ATPase domain of HSP90 chaperone/DNA topoisomerase II/histidine kinase"/>
    <property type="match status" value="1"/>
</dbReference>
<dbReference type="InterPro" id="IPR007895">
    <property type="entry name" value="MASE1"/>
</dbReference>
<evidence type="ECO:0000256" key="1">
    <source>
        <dbReference type="ARBA" id="ARBA00000085"/>
    </source>
</evidence>
<dbReference type="SUPFAM" id="SSF47384">
    <property type="entry name" value="Homodimeric domain of signal transducing histidine kinase"/>
    <property type="match status" value="1"/>
</dbReference>
<dbReference type="InterPro" id="IPR036097">
    <property type="entry name" value="HisK_dim/P_sf"/>
</dbReference>
<keyword evidence="5" id="KW-0597">Phosphoprotein</keyword>
<accession>A0ABW5C9Y2</accession>
<dbReference type="EC" id="2.7.13.3" evidence="3"/>
<dbReference type="RefSeq" id="WP_377315527.1">
    <property type="nucleotide sequence ID" value="NZ_JBHUIY010000011.1"/>
</dbReference>
<dbReference type="CDD" id="cd00082">
    <property type="entry name" value="HisKA"/>
    <property type="match status" value="1"/>
</dbReference>
<feature type="transmembrane region" description="Helical" evidence="14">
    <location>
        <begin position="52"/>
        <end position="72"/>
    </location>
</feature>
<dbReference type="PRINTS" id="PR00344">
    <property type="entry name" value="BCTRLSENSOR"/>
</dbReference>
<dbReference type="Pfam" id="PF05231">
    <property type="entry name" value="MASE1"/>
    <property type="match status" value="1"/>
</dbReference>
<feature type="transmembrane region" description="Helical" evidence="14">
    <location>
        <begin position="128"/>
        <end position="148"/>
    </location>
</feature>
<keyword evidence="11 14" id="KW-1133">Transmembrane helix</keyword>
<evidence type="ECO:0000313" key="16">
    <source>
        <dbReference type="EMBL" id="MFD2233617.1"/>
    </source>
</evidence>
<dbReference type="InterPro" id="IPR036890">
    <property type="entry name" value="HATPase_C_sf"/>
</dbReference>
<evidence type="ECO:0000256" key="14">
    <source>
        <dbReference type="SAM" id="Phobius"/>
    </source>
</evidence>
<evidence type="ECO:0000256" key="13">
    <source>
        <dbReference type="ARBA" id="ARBA00023136"/>
    </source>
</evidence>
<dbReference type="InterPro" id="IPR003594">
    <property type="entry name" value="HATPase_dom"/>
</dbReference>
<evidence type="ECO:0000256" key="8">
    <source>
        <dbReference type="ARBA" id="ARBA00022741"/>
    </source>
</evidence>
<evidence type="ECO:0000259" key="15">
    <source>
        <dbReference type="PROSITE" id="PS50109"/>
    </source>
</evidence>
<protein>
    <recommendedName>
        <fullName evidence="3">histidine kinase</fullName>
        <ecNumber evidence="3">2.7.13.3</ecNumber>
    </recommendedName>
</protein>
<proteinExistence type="predicted"/>
<reference evidence="17" key="1">
    <citation type="journal article" date="2019" name="Int. J. Syst. Evol. Microbiol.">
        <title>The Global Catalogue of Microorganisms (GCM) 10K type strain sequencing project: providing services to taxonomists for standard genome sequencing and annotation.</title>
        <authorList>
            <consortium name="The Broad Institute Genomics Platform"/>
            <consortium name="The Broad Institute Genome Sequencing Center for Infectious Disease"/>
            <person name="Wu L."/>
            <person name="Ma J."/>
        </authorList>
    </citation>
    <scope>NUCLEOTIDE SEQUENCE [LARGE SCALE GENOMIC DNA]</scope>
    <source>
        <strain evidence="17">KCTC 15012</strain>
    </source>
</reference>
<evidence type="ECO:0000256" key="3">
    <source>
        <dbReference type="ARBA" id="ARBA00012438"/>
    </source>
</evidence>
<keyword evidence="10" id="KW-0067">ATP-binding</keyword>
<dbReference type="GO" id="GO:0016301">
    <property type="term" value="F:kinase activity"/>
    <property type="evidence" value="ECO:0007669"/>
    <property type="project" value="UniProtKB-KW"/>
</dbReference>
<dbReference type="PANTHER" id="PTHR43065">
    <property type="entry name" value="SENSOR HISTIDINE KINASE"/>
    <property type="match status" value="1"/>
</dbReference>
<dbReference type="SMART" id="SM00388">
    <property type="entry name" value="HisKA"/>
    <property type="match status" value="1"/>
</dbReference>
<evidence type="ECO:0000256" key="2">
    <source>
        <dbReference type="ARBA" id="ARBA00004651"/>
    </source>
</evidence>
<comment type="catalytic activity">
    <reaction evidence="1">
        <text>ATP + protein L-histidine = ADP + protein N-phospho-L-histidine.</text>
        <dbReference type="EC" id="2.7.13.3"/>
    </reaction>
</comment>
<dbReference type="Gene3D" id="3.30.565.10">
    <property type="entry name" value="Histidine kinase-like ATPase, C-terminal domain"/>
    <property type="match status" value="1"/>
</dbReference>
<dbReference type="Proteomes" id="UP001597296">
    <property type="component" value="Unassembled WGS sequence"/>
</dbReference>
<evidence type="ECO:0000313" key="17">
    <source>
        <dbReference type="Proteomes" id="UP001597296"/>
    </source>
</evidence>
<evidence type="ECO:0000256" key="5">
    <source>
        <dbReference type="ARBA" id="ARBA00022553"/>
    </source>
</evidence>
<keyword evidence="13 14" id="KW-0472">Membrane</keyword>
<comment type="caution">
    <text evidence="16">The sequence shown here is derived from an EMBL/GenBank/DDBJ whole genome shotgun (WGS) entry which is preliminary data.</text>
</comment>
<keyword evidence="17" id="KW-1185">Reference proteome</keyword>
<keyword evidence="12" id="KW-0902">Two-component regulatory system</keyword>
<dbReference type="EMBL" id="JBHUIY010000011">
    <property type="protein sequence ID" value="MFD2233617.1"/>
    <property type="molecule type" value="Genomic_DNA"/>
</dbReference>
<dbReference type="Pfam" id="PF00512">
    <property type="entry name" value="HisKA"/>
    <property type="match status" value="1"/>
</dbReference>
<keyword evidence="6" id="KW-0808">Transferase</keyword>
<keyword evidence="7 14" id="KW-0812">Transmembrane</keyword>
<dbReference type="InterPro" id="IPR003661">
    <property type="entry name" value="HisK_dim/P_dom"/>
</dbReference>
<dbReference type="InterPro" id="IPR004358">
    <property type="entry name" value="Sig_transdc_His_kin-like_C"/>
</dbReference>
<feature type="transmembrane region" description="Helical" evidence="14">
    <location>
        <begin position="22"/>
        <end position="40"/>
    </location>
</feature>
<evidence type="ECO:0000256" key="10">
    <source>
        <dbReference type="ARBA" id="ARBA00022840"/>
    </source>
</evidence>
<evidence type="ECO:0000256" key="6">
    <source>
        <dbReference type="ARBA" id="ARBA00022679"/>
    </source>
</evidence>
<dbReference type="Gene3D" id="1.10.287.130">
    <property type="match status" value="1"/>
</dbReference>
<comment type="subcellular location">
    <subcellularLocation>
        <location evidence="2">Cell membrane</location>
        <topology evidence="2">Multi-pass membrane protein</topology>
    </subcellularLocation>
</comment>
<sequence>MDAGGGNAAAEPLDLPALLTRAWIGDMIGAMVVAPPLLALRARPPRPDRAVLVEGALQAGLAVLVLGLLFHLPVAVEWQVIDLLVLPAIWAAARFGVGGAMMINVVLQAGLVIGFVTVMHDADGLTAYQLRMLILTLSTLFLGVAVTGRRRAEDGLRRRQDQLESCARLSLAGEMAAALAHEINQPLSAALTYARTAGRLLDSGAADPARLRAALAGAASQTERAGAIVRSLREFIGRGELDRRRHDLPVLVREALALVDAERQRAGIRVEVALARGLPPLLVDAVQVQQVLVNLLRNAIEALDDEAAAPGATPGGGRRLLTVTAWREPGGLVAVEVADSGPGLDPELAGRLFQPFATTKAAGMGLGLAICRTIIEAHGGRLWLAGDSPRGCAFRFTLPLAEQGGGG</sequence>
<keyword evidence="8" id="KW-0547">Nucleotide-binding</keyword>
<evidence type="ECO:0000256" key="11">
    <source>
        <dbReference type="ARBA" id="ARBA00022989"/>
    </source>
</evidence>